<dbReference type="Proteomes" id="UP001177023">
    <property type="component" value="Unassembled WGS sequence"/>
</dbReference>
<name>A0AA36C3Z6_9BILA</name>
<dbReference type="EMBL" id="CATQJA010000074">
    <property type="protein sequence ID" value="CAJ0557702.1"/>
    <property type="molecule type" value="Genomic_DNA"/>
</dbReference>
<evidence type="ECO:0000313" key="2">
    <source>
        <dbReference type="Proteomes" id="UP001177023"/>
    </source>
</evidence>
<gene>
    <name evidence="1" type="ORF">MSPICULIGERA_LOCUS460</name>
</gene>
<sequence>MFQSRPQSLLDGMNRLLRSVKDAELARSGNYFFLEDIFGASPNPMCRALPSRMTWTGFPHCGPDAEFERIVRRFPFAASRWMSSGGQGKKP</sequence>
<reference evidence="1" key="1">
    <citation type="submission" date="2023-06" db="EMBL/GenBank/DDBJ databases">
        <authorList>
            <person name="Delattre M."/>
        </authorList>
    </citation>
    <scope>NUCLEOTIDE SEQUENCE</scope>
    <source>
        <strain evidence="1">AF72</strain>
    </source>
</reference>
<dbReference type="AlphaFoldDB" id="A0AA36C3Z6"/>
<comment type="caution">
    <text evidence="1">The sequence shown here is derived from an EMBL/GenBank/DDBJ whole genome shotgun (WGS) entry which is preliminary data.</text>
</comment>
<evidence type="ECO:0000313" key="1">
    <source>
        <dbReference type="EMBL" id="CAJ0557702.1"/>
    </source>
</evidence>
<proteinExistence type="predicted"/>
<keyword evidence="2" id="KW-1185">Reference proteome</keyword>
<accession>A0AA36C3Z6</accession>
<organism evidence="1 2">
    <name type="scientific">Mesorhabditis spiculigera</name>
    <dbReference type="NCBI Taxonomy" id="96644"/>
    <lineage>
        <taxon>Eukaryota</taxon>
        <taxon>Metazoa</taxon>
        <taxon>Ecdysozoa</taxon>
        <taxon>Nematoda</taxon>
        <taxon>Chromadorea</taxon>
        <taxon>Rhabditida</taxon>
        <taxon>Rhabditina</taxon>
        <taxon>Rhabditomorpha</taxon>
        <taxon>Rhabditoidea</taxon>
        <taxon>Rhabditidae</taxon>
        <taxon>Mesorhabditinae</taxon>
        <taxon>Mesorhabditis</taxon>
    </lineage>
</organism>
<feature type="non-terminal residue" evidence="1">
    <location>
        <position position="1"/>
    </location>
</feature>
<protein>
    <submittedName>
        <fullName evidence="1">Uncharacterized protein</fullName>
    </submittedName>
</protein>